<gene>
    <name evidence="17" type="primary">lpd</name>
    <name evidence="17" type="ORF">TGUWTKB_2660</name>
</gene>
<dbReference type="OrthoDB" id="9800167at2"/>
<dbReference type="PANTHER" id="PTHR22912:SF160">
    <property type="entry name" value="DIHYDROLIPOYL DEHYDROGENASE"/>
    <property type="match status" value="1"/>
</dbReference>
<dbReference type="InterPro" id="IPR004099">
    <property type="entry name" value="Pyr_nucl-diS_OxRdtase_dimer"/>
</dbReference>
<keyword evidence="9 14" id="KW-0676">Redox-active center</keyword>
<evidence type="ECO:0000256" key="10">
    <source>
        <dbReference type="ARBA" id="ARBA00049187"/>
    </source>
</evidence>
<feature type="active site" description="Proton acceptor" evidence="11">
    <location>
        <position position="448"/>
    </location>
</feature>
<reference evidence="18" key="1">
    <citation type="submission" date="2013-11" db="EMBL/GenBank/DDBJ databases">
        <title>Symbiont-containing voluminous jelly as an extraordinary maternal gift for overwintering insect nymphs.</title>
        <authorList>
            <person name="Kaiwa N."/>
            <person name="Hosokawa T."/>
            <person name="Nikoh N."/>
            <person name="Meng X.Y."/>
            <person name="Tanahashi M."/>
            <person name="Moriyama M."/>
            <person name="Maeda T."/>
            <person name="Yamaguchi K."/>
            <person name="Shigenobu S."/>
            <person name="Ito M."/>
            <person name="Fukatsu T."/>
        </authorList>
    </citation>
    <scope>NUCLEOTIDE SEQUENCE [LARGE SCALE GENOMIC DNA]</scope>
    <source>
        <strain evidence="18">UwTKB</strain>
    </source>
</reference>
<keyword evidence="8" id="KW-1015">Disulfide bond</keyword>
<evidence type="ECO:0000256" key="2">
    <source>
        <dbReference type="ARBA" id="ARBA00012608"/>
    </source>
</evidence>
<dbReference type="SUPFAM" id="SSF51905">
    <property type="entry name" value="FAD/NAD(P)-binding domain"/>
    <property type="match status" value="1"/>
</dbReference>
<evidence type="ECO:0000259" key="16">
    <source>
        <dbReference type="Pfam" id="PF07992"/>
    </source>
</evidence>
<evidence type="ECO:0000256" key="14">
    <source>
        <dbReference type="RuleBase" id="RU003692"/>
    </source>
</evidence>
<evidence type="ECO:0000256" key="11">
    <source>
        <dbReference type="PIRSR" id="PIRSR000350-2"/>
    </source>
</evidence>
<dbReference type="FunFam" id="3.30.390.30:FF:000001">
    <property type="entry name" value="Dihydrolipoyl dehydrogenase"/>
    <property type="match status" value="1"/>
</dbReference>
<dbReference type="SUPFAM" id="SSF55424">
    <property type="entry name" value="FAD/NAD-linked reductases, dimerisation (C-terminal) domain"/>
    <property type="match status" value="1"/>
</dbReference>
<evidence type="ECO:0000256" key="3">
    <source>
        <dbReference type="ARBA" id="ARBA00016961"/>
    </source>
</evidence>
<dbReference type="Gene3D" id="3.30.390.30">
    <property type="match status" value="1"/>
</dbReference>
<feature type="domain" description="Pyridine nucleotide-disulphide oxidoreductase dimerisation" evidence="15">
    <location>
        <begin position="350"/>
        <end position="456"/>
    </location>
</feature>
<feature type="binding site" evidence="12">
    <location>
        <position position="275"/>
    </location>
    <ligand>
        <name>NAD(+)</name>
        <dbReference type="ChEBI" id="CHEBI:57540"/>
    </ligand>
</feature>
<dbReference type="InterPro" id="IPR001100">
    <property type="entry name" value="Pyr_nuc-diS_OxRdtase"/>
</dbReference>
<evidence type="ECO:0000256" key="1">
    <source>
        <dbReference type="ARBA" id="ARBA00007532"/>
    </source>
</evidence>
<dbReference type="InterPro" id="IPR006258">
    <property type="entry name" value="Lipoamide_DH"/>
</dbReference>
<keyword evidence="12" id="KW-0547">Nucleotide-binding</keyword>
<evidence type="ECO:0000256" key="5">
    <source>
        <dbReference type="ARBA" id="ARBA00022827"/>
    </source>
</evidence>
<feature type="binding site" evidence="12">
    <location>
        <position position="316"/>
    </location>
    <ligand>
        <name>FAD</name>
        <dbReference type="ChEBI" id="CHEBI:57692"/>
    </ligand>
</feature>
<dbReference type="RefSeq" id="WP_041062780.1">
    <property type="nucleotide sequence ID" value="NZ_AP014521.1"/>
</dbReference>
<feature type="domain" description="FAD/NAD(P)-binding" evidence="16">
    <location>
        <begin position="9"/>
        <end position="331"/>
    </location>
</feature>
<evidence type="ECO:0000256" key="13">
    <source>
        <dbReference type="PIRSR" id="PIRSR000350-4"/>
    </source>
</evidence>
<dbReference type="GO" id="GO:0006103">
    <property type="term" value="P:2-oxoglutarate metabolic process"/>
    <property type="evidence" value="ECO:0007669"/>
    <property type="project" value="TreeGrafter"/>
</dbReference>
<comment type="catalytic activity">
    <reaction evidence="10 14">
        <text>N(6)-[(R)-dihydrolipoyl]-L-lysyl-[protein] + NAD(+) = N(6)-[(R)-lipoyl]-L-lysyl-[protein] + NADH + H(+)</text>
        <dbReference type="Rhea" id="RHEA:15045"/>
        <dbReference type="Rhea" id="RHEA-COMP:10474"/>
        <dbReference type="Rhea" id="RHEA-COMP:10475"/>
        <dbReference type="ChEBI" id="CHEBI:15378"/>
        <dbReference type="ChEBI" id="CHEBI:57540"/>
        <dbReference type="ChEBI" id="CHEBI:57945"/>
        <dbReference type="ChEBI" id="CHEBI:83099"/>
        <dbReference type="ChEBI" id="CHEBI:83100"/>
        <dbReference type="EC" id="1.8.1.4"/>
    </reaction>
</comment>
<dbReference type="InterPro" id="IPR050151">
    <property type="entry name" value="Class-I_Pyr_Nuc-Dis_Oxidored"/>
</dbReference>
<accession>A0A090ARS0</accession>
<dbReference type="InterPro" id="IPR036188">
    <property type="entry name" value="FAD/NAD-bd_sf"/>
</dbReference>
<feature type="binding site" evidence="12">
    <location>
        <position position="55"/>
    </location>
    <ligand>
        <name>FAD</name>
        <dbReference type="ChEBI" id="CHEBI:57692"/>
    </ligand>
</feature>
<evidence type="ECO:0000313" key="17">
    <source>
        <dbReference type="EMBL" id="BAP58510.1"/>
    </source>
</evidence>
<evidence type="ECO:0000256" key="8">
    <source>
        <dbReference type="ARBA" id="ARBA00023157"/>
    </source>
</evidence>
<feature type="binding site" evidence="12">
    <location>
        <position position="208"/>
    </location>
    <ligand>
        <name>NAD(+)</name>
        <dbReference type="ChEBI" id="CHEBI:57540"/>
    </ligand>
</feature>
<dbReference type="KEGG" id="sbw:TGUWTKB_2660"/>
<reference evidence="17 18" key="2">
    <citation type="journal article" date="2014" name="Curr. Biol.">
        <title>Symbiont-Supplemented Maternal Investment Underpinning Host's Ecological Adaptation.</title>
        <authorList>
            <person name="Kaiwa N."/>
            <person name="Hosokawa T."/>
            <person name="Nikoh N."/>
            <person name="Tanahashi M."/>
            <person name="Moriyama M."/>
            <person name="Meng X.Y."/>
            <person name="Maeda T."/>
            <person name="Yamaguchi K."/>
            <person name="Shigenobu S."/>
            <person name="Ito M."/>
            <person name="Fukatsu T."/>
        </authorList>
    </citation>
    <scope>NUCLEOTIDE SEQUENCE [LARGE SCALE GENOMIC DNA]</scope>
    <source>
        <strain evidence="17 18">UwTKB</strain>
    </source>
</reference>
<dbReference type="PANTHER" id="PTHR22912">
    <property type="entry name" value="DISULFIDE OXIDOREDUCTASE"/>
    <property type="match status" value="1"/>
</dbReference>
<protein>
    <recommendedName>
        <fullName evidence="3 14">Dihydrolipoyl dehydrogenase</fullName>
        <ecNumber evidence="2 14">1.8.1.4</ecNumber>
    </recommendedName>
</protein>
<evidence type="ECO:0000256" key="6">
    <source>
        <dbReference type="ARBA" id="ARBA00023002"/>
    </source>
</evidence>
<dbReference type="PRINTS" id="PR00368">
    <property type="entry name" value="FADPNR"/>
</dbReference>
<feature type="binding site" evidence="12">
    <location>
        <begin position="146"/>
        <end position="148"/>
    </location>
    <ligand>
        <name>FAD</name>
        <dbReference type="ChEBI" id="CHEBI:57692"/>
    </ligand>
</feature>
<dbReference type="EMBL" id="AP014521">
    <property type="protein sequence ID" value="BAP58510.1"/>
    <property type="molecule type" value="Genomic_DNA"/>
</dbReference>
<proteinExistence type="inferred from homology"/>
<dbReference type="STRING" id="1410383.TGUWTKB_2660"/>
<comment type="miscellaneous">
    <text evidence="14">The active site is a redox-active disulfide bond.</text>
</comment>
<dbReference type="InterPro" id="IPR023753">
    <property type="entry name" value="FAD/NAD-binding_dom"/>
</dbReference>
<evidence type="ECO:0000259" key="15">
    <source>
        <dbReference type="Pfam" id="PF02852"/>
    </source>
</evidence>
<dbReference type="GO" id="GO:0004148">
    <property type="term" value="F:dihydrolipoyl dehydrogenase (NADH) activity"/>
    <property type="evidence" value="ECO:0007669"/>
    <property type="project" value="UniProtKB-EC"/>
</dbReference>
<evidence type="ECO:0000256" key="12">
    <source>
        <dbReference type="PIRSR" id="PIRSR000350-3"/>
    </source>
</evidence>
<feature type="binding site" evidence="12">
    <location>
        <begin position="322"/>
        <end position="325"/>
    </location>
    <ligand>
        <name>FAD</name>
        <dbReference type="ChEBI" id="CHEBI:57692"/>
    </ligand>
</feature>
<dbReference type="Gene3D" id="3.50.50.60">
    <property type="entry name" value="FAD/NAD(P)-binding domain"/>
    <property type="match status" value="2"/>
</dbReference>
<feature type="binding site" evidence="12">
    <location>
        <position position="118"/>
    </location>
    <ligand>
        <name>FAD</name>
        <dbReference type="ChEBI" id="CHEBI:57692"/>
    </ligand>
</feature>
<dbReference type="InterPro" id="IPR012999">
    <property type="entry name" value="Pyr_OxRdtase_I_AS"/>
</dbReference>
<comment type="similarity">
    <text evidence="1 14">Belongs to the class-I pyridine nucleotide-disulfide oxidoreductase family.</text>
</comment>
<evidence type="ECO:0000256" key="9">
    <source>
        <dbReference type="ARBA" id="ARBA00023284"/>
    </source>
</evidence>
<comment type="cofactor">
    <cofactor evidence="12 14">
        <name>FAD</name>
        <dbReference type="ChEBI" id="CHEBI:57692"/>
    </cofactor>
    <text evidence="12 14">Binds 1 FAD per subunit.</text>
</comment>
<dbReference type="InterPro" id="IPR016156">
    <property type="entry name" value="FAD/NAD-linked_Rdtase_dimer_sf"/>
</dbReference>
<dbReference type="Pfam" id="PF07992">
    <property type="entry name" value="Pyr_redox_2"/>
    <property type="match status" value="1"/>
</dbReference>
<dbReference type="PIRSF" id="PIRSF000350">
    <property type="entry name" value="Mercury_reductase_MerA"/>
    <property type="match status" value="1"/>
</dbReference>
<dbReference type="NCBIfam" id="TIGR01350">
    <property type="entry name" value="lipoamide_DH"/>
    <property type="match status" value="1"/>
</dbReference>
<organism evidence="17 18">
    <name type="scientific">Candidatus Tachikawaea gelatinosa</name>
    <dbReference type="NCBI Taxonomy" id="1410383"/>
    <lineage>
        <taxon>Bacteria</taxon>
        <taxon>Pseudomonadati</taxon>
        <taxon>Pseudomonadota</taxon>
        <taxon>Gammaproteobacteria</taxon>
        <taxon>Enterobacterales</taxon>
        <taxon>Enterobacteriaceae</taxon>
        <taxon>Candidatus Tachikawaea</taxon>
    </lineage>
</organism>
<evidence type="ECO:0000256" key="4">
    <source>
        <dbReference type="ARBA" id="ARBA00022630"/>
    </source>
</evidence>
<dbReference type="PROSITE" id="PS00076">
    <property type="entry name" value="PYRIDINE_REDOX_1"/>
    <property type="match status" value="1"/>
</dbReference>
<dbReference type="EC" id="1.8.1.4" evidence="2 14"/>
<sequence length="478" mass="52579">MKNKEIKTQVLVLGAGPAGYSAAFRCSDLGLKTLIVEKYDTLGGVCLNVGCIPSKTLLHISKVFEEIKKLQKLDVFSKIPSINLEKIVPFKTKKIDYLTKNLSIMAKKRNINIINGLGKFSNNESLTINSNNSLTTIFFDYAIIATGSKPVKCPFLDSNIKNSRMWDSTDALNVPLIPKRMLVLGGGIIGLEMSTIYQTFGTNIDIVETTDQIIPIIDRDVAIFFKKVFEKKVNFMLETKISSLEIKENGIDVCIQKKNGVIENKFYDVILSAIGRSPNTKNIGLEKIDVNINSEGFIIVDKQMKTTNDNIYAVGDVTGQPMLAHKGVHEGHIAAEVIAGKKHYFDPKVIPSIAYTEPEIGWVGITEKVAKQEKINYKTAIFPWKASGRAIASCCETGITKLIFDKDNHRVIGGSVVGTNGGELLGEISLAIEMGCYAEDLALTIHAHPTLYESIGLTAEIFEGTITDLLNVKNKDIN</sequence>
<dbReference type="HOGENOM" id="CLU_016755_0_3_6"/>
<dbReference type="Pfam" id="PF02852">
    <property type="entry name" value="Pyr_redox_dim"/>
    <property type="match status" value="1"/>
</dbReference>
<evidence type="ECO:0000256" key="7">
    <source>
        <dbReference type="ARBA" id="ARBA00023027"/>
    </source>
</evidence>
<keyword evidence="18" id="KW-1185">Reference proteome</keyword>
<evidence type="ECO:0000313" key="18">
    <source>
        <dbReference type="Proteomes" id="UP000031627"/>
    </source>
</evidence>
<dbReference type="GO" id="GO:0050660">
    <property type="term" value="F:flavin adenine dinucleotide binding"/>
    <property type="evidence" value="ECO:0007669"/>
    <property type="project" value="InterPro"/>
</dbReference>
<dbReference type="GO" id="GO:0006979">
    <property type="term" value="P:response to oxidative stress"/>
    <property type="evidence" value="ECO:0007669"/>
    <property type="project" value="UniProtKB-ARBA"/>
</dbReference>
<keyword evidence="7 12" id="KW-0520">NAD</keyword>
<dbReference type="PRINTS" id="PR00411">
    <property type="entry name" value="PNDRDTASEI"/>
</dbReference>
<keyword evidence="4 14" id="KW-0285">Flavoprotein</keyword>
<dbReference type="AlphaFoldDB" id="A0A090ARS0"/>
<feature type="disulfide bond" description="Redox-active" evidence="13">
    <location>
        <begin position="46"/>
        <end position="51"/>
    </location>
</feature>
<keyword evidence="6 14" id="KW-0560">Oxidoreductase</keyword>
<name>A0A090ARS0_9ENTR</name>
<keyword evidence="5 12" id="KW-0274">FAD</keyword>
<feature type="binding site" evidence="12">
    <location>
        <begin position="185"/>
        <end position="192"/>
    </location>
    <ligand>
        <name>NAD(+)</name>
        <dbReference type="ChEBI" id="CHEBI:57540"/>
    </ligand>
</feature>
<dbReference type="Proteomes" id="UP000031627">
    <property type="component" value="Chromosome"/>
</dbReference>